<dbReference type="FunCoup" id="A0A7X0JSN0">
    <property type="interactions" value="179"/>
</dbReference>
<dbReference type="Proteomes" id="UP000528457">
    <property type="component" value="Unassembled WGS sequence"/>
</dbReference>
<dbReference type="PIRSF" id="PIRSF004846">
    <property type="entry name" value="ModA"/>
    <property type="match status" value="1"/>
</dbReference>
<dbReference type="PANTHER" id="PTHR30632:SF14">
    <property type="entry name" value="TUNGSTATE_MOLYBDATE_CHROMATE-BINDING PROTEIN MODA"/>
    <property type="match status" value="1"/>
</dbReference>
<evidence type="ECO:0000256" key="4">
    <source>
        <dbReference type="PIRSR" id="PIRSR004846-1"/>
    </source>
</evidence>
<dbReference type="RefSeq" id="WP_166844109.1">
    <property type="nucleotide sequence ID" value="NZ_JAAONY010000002.1"/>
</dbReference>
<keyword evidence="3" id="KW-0732">Signal</keyword>
<keyword evidence="2 4" id="KW-0479">Metal-binding</keyword>
<evidence type="ECO:0000256" key="3">
    <source>
        <dbReference type="ARBA" id="ARBA00022729"/>
    </source>
</evidence>
<evidence type="ECO:0000256" key="2">
    <source>
        <dbReference type="ARBA" id="ARBA00022723"/>
    </source>
</evidence>
<proteinExistence type="inferred from homology"/>
<keyword evidence="6" id="KW-1185">Reference proteome</keyword>
<dbReference type="EMBL" id="JACHHT010000002">
    <property type="protein sequence ID" value="MBB6521529.1"/>
    <property type="molecule type" value="Genomic_DNA"/>
</dbReference>
<comment type="caution">
    <text evidence="5">The sequence shown here is derived from an EMBL/GenBank/DDBJ whole genome shotgun (WGS) entry which is preliminary data.</text>
</comment>
<feature type="binding site" evidence="4">
    <location>
        <position position="51"/>
    </location>
    <ligand>
        <name>molybdate</name>
        <dbReference type="ChEBI" id="CHEBI:36264"/>
    </ligand>
</feature>
<protein>
    <submittedName>
        <fullName evidence="5">Molybdate transport system substrate-binding protein</fullName>
    </submittedName>
</protein>
<dbReference type="InterPro" id="IPR044084">
    <property type="entry name" value="AvModA-like_subst-bd"/>
</dbReference>
<dbReference type="Gene3D" id="3.40.190.10">
    <property type="entry name" value="Periplasmic binding protein-like II"/>
    <property type="match status" value="2"/>
</dbReference>
<organism evidence="5 6">
    <name type="scientific">Pseudoteredinibacter isoporae</name>
    <dbReference type="NCBI Taxonomy" id="570281"/>
    <lineage>
        <taxon>Bacteria</taxon>
        <taxon>Pseudomonadati</taxon>
        <taxon>Pseudomonadota</taxon>
        <taxon>Gammaproteobacteria</taxon>
        <taxon>Cellvibrionales</taxon>
        <taxon>Cellvibrionaceae</taxon>
        <taxon>Pseudoteredinibacter</taxon>
    </lineage>
</organism>
<dbReference type="SUPFAM" id="SSF53850">
    <property type="entry name" value="Periplasmic binding protein-like II"/>
    <property type="match status" value="1"/>
</dbReference>
<keyword evidence="4" id="KW-0500">Molybdenum</keyword>
<name>A0A7X0JSN0_9GAMM</name>
<sequence length="251" mass="27932">MSLLVLLGFPAFSGPDATIAVASNFAQTARTLGAEFKKKSGYELRFVLGSSGKIAAQIRHGAPFDLFLSADQERPIQLMEEQLAVDNSRFSYAEGALVLWSAKKKYSSIDARFLEQQKKENQHLRLAIANPKLAPYGRAAFAVLGDIHQRQLVQGENIAQAFQFTRIGQVDAGFIAKSQWLQLPEAQRQSAWEIPRHMHPAILQDAVLLNRAKNNDAAKAFWQYLQSPDAHLIIEKDGYLAPTKAISRKES</sequence>
<dbReference type="GO" id="GO:0046872">
    <property type="term" value="F:metal ion binding"/>
    <property type="evidence" value="ECO:0007669"/>
    <property type="project" value="UniProtKB-KW"/>
</dbReference>
<evidence type="ECO:0000256" key="1">
    <source>
        <dbReference type="ARBA" id="ARBA00009175"/>
    </source>
</evidence>
<dbReference type="PANTHER" id="PTHR30632">
    <property type="entry name" value="MOLYBDATE-BINDING PERIPLASMIC PROTEIN"/>
    <property type="match status" value="1"/>
</dbReference>
<dbReference type="CDD" id="cd13539">
    <property type="entry name" value="PBP2_AvModA"/>
    <property type="match status" value="1"/>
</dbReference>
<dbReference type="AlphaFoldDB" id="A0A7X0JSN0"/>
<accession>A0A7X0JSN0</accession>
<dbReference type="GO" id="GO:0015689">
    <property type="term" value="P:molybdate ion transport"/>
    <property type="evidence" value="ECO:0007669"/>
    <property type="project" value="InterPro"/>
</dbReference>
<feature type="binding site" evidence="4">
    <location>
        <position position="158"/>
    </location>
    <ligand>
        <name>molybdate</name>
        <dbReference type="ChEBI" id="CHEBI:36264"/>
    </ligand>
</feature>
<dbReference type="InterPro" id="IPR005950">
    <property type="entry name" value="ModA"/>
</dbReference>
<dbReference type="NCBIfam" id="TIGR01256">
    <property type="entry name" value="modA"/>
    <property type="match status" value="1"/>
</dbReference>
<dbReference type="InParanoid" id="A0A7X0JSN0"/>
<reference evidence="5 6" key="1">
    <citation type="submission" date="2020-08" db="EMBL/GenBank/DDBJ databases">
        <title>Genomic Encyclopedia of Type Strains, Phase IV (KMG-IV): sequencing the most valuable type-strain genomes for metagenomic binning, comparative biology and taxonomic classification.</title>
        <authorList>
            <person name="Goeker M."/>
        </authorList>
    </citation>
    <scope>NUCLEOTIDE SEQUENCE [LARGE SCALE GENOMIC DNA]</scope>
    <source>
        <strain evidence="5 6">DSM 22368</strain>
    </source>
</reference>
<gene>
    <name evidence="5" type="ORF">HNR48_001814</name>
</gene>
<comment type="similarity">
    <text evidence="1">Belongs to the bacterial solute-binding protein ModA family.</text>
</comment>
<dbReference type="GO" id="GO:0030973">
    <property type="term" value="F:molybdate ion binding"/>
    <property type="evidence" value="ECO:0007669"/>
    <property type="project" value="InterPro"/>
</dbReference>
<dbReference type="InterPro" id="IPR050682">
    <property type="entry name" value="ModA/WtpA"/>
</dbReference>
<evidence type="ECO:0000313" key="5">
    <source>
        <dbReference type="EMBL" id="MBB6521529.1"/>
    </source>
</evidence>
<dbReference type="Pfam" id="PF13531">
    <property type="entry name" value="SBP_bac_11"/>
    <property type="match status" value="1"/>
</dbReference>
<evidence type="ECO:0000313" key="6">
    <source>
        <dbReference type="Proteomes" id="UP000528457"/>
    </source>
</evidence>